<dbReference type="OrthoDB" id="9798754at2"/>
<dbReference type="RefSeq" id="WP_121219334.1">
    <property type="nucleotide sequence ID" value="NZ_RBIG01000002.1"/>
</dbReference>
<sequence>MSSGRARHLRRTMTEAEKSLWKVLRDRQLSGCKFRRQQPIGPYIVDFVAFAQKLIVELDGGQHALNVQHDVTRTRYLSDCGFRVLRFWNHEALSNPQGVLQRIQQTLSPGRERVPPSGGG</sequence>
<dbReference type="EMBL" id="RBIG01000002">
    <property type="protein sequence ID" value="RKQ69883.1"/>
    <property type="molecule type" value="Genomic_DNA"/>
</dbReference>
<dbReference type="InterPro" id="IPR011335">
    <property type="entry name" value="Restrct_endonuc-II-like"/>
</dbReference>
<comment type="caution">
    <text evidence="2">The sequence shown here is derived from an EMBL/GenBank/DDBJ whole genome shotgun (WGS) entry which is preliminary data.</text>
</comment>
<name>A0A420WFY4_9PROT</name>
<dbReference type="GO" id="GO:0004519">
    <property type="term" value="F:endonuclease activity"/>
    <property type="evidence" value="ECO:0007669"/>
    <property type="project" value="UniProtKB-KW"/>
</dbReference>
<evidence type="ECO:0000259" key="1">
    <source>
        <dbReference type="Pfam" id="PF04480"/>
    </source>
</evidence>
<dbReference type="InterPro" id="IPR007569">
    <property type="entry name" value="DUF559"/>
</dbReference>
<keyword evidence="2" id="KW-0378">Hydrolase</keyword>
<accession>A0A420WFY4</accession>
<feature type="domain" description="DUF559" evidence="1">
    <location>
        <begin position="5"/>
        <end position="107"/>
    </location>
</feature>
<protein>
    <submittedName>
        <fullName evidence="2">Very-short-patch-repair endonuclease</fullName>
    </submittedName>
</protein>
<proteinExistence type="predicted"/>
<dbReference type="PANTHER" id="PTHR38590:SF1">
    <property type="entry name" value="BLL0828 PROTEIN"/>
    <property type="match status" value="1"/>
</dbReference>
<organism evidence="2 3">
    <name type="scientific">Oceanibaculum indicum</name>
    <dbReference type="NCBI Taxonomy" id="526216"/>
    <lineage>
        <taxon>Bacteria</taxon>
        <taxon>Pseudomonadati</taxon>
        <taxon>Pseudomonadota</taxon>
        <taxon>Alphaproteobacteria</taxon>
        <taxon>Rhodospirillales</taxon>
        <taxon>Oceanibaculaceae</taxon>
        <taxon>Oceanibaculum</taxon>
    </lineage>
</organism>
<dbReference type="Gene3D" id="3.40.960.10">
    <property type="entry name" value="VSR Endonuclease"/>
    <property type="match status" value="1"/>
</dbReference>
<dbReference type="InterPro" id="IPR047216">
    <property type="entry name" value="Endonuclease_DUF559_bact"/>
</dbReference>
<evidence type="ECO:0000313" key="3">
    <source>
        <dbReference type="Proteomes" id="UP000277424"/>
    </source>
</evidence>
<reference evidence="2 3" key="1">
    <citation type="submission" date="2018-10" db="EMBL/GenBank/DDBJ databases">
        <title>Comparative analysis of microorganisms from saline springs in Andes Mountain Range, Colombia.</title>
        <authorList>
            <person name="Rubin E."/>
        </authorList>
    </citation>
    <scope>NUCLEOTIDE SEQUENCE [LARGE SCALE GENOMIC DNA]</scope>
    <source>
        <strain evidence="2 3">USBA 36</strain>
    </source>
</reference>
<dbReference type="AlphaFoldDB" id="A0A420WFY4"/>
<evidence type="ECO:0000313" key="2">
    <source>
        <dbReference type="EMBL" id="RKQ69883.1"/>
    </source>
</evidence>
<dbReference type="SUPFAM" id="SSF52980">
    <property type="entry name" value="Restriction endonuclease-like"/>
    <property type="match status" value="1"/>
</dbReference>
<dbReference type="PANTHER" id="PTHR38590">
    <property type="entry name" value="BLL0828 PROTEIN"/>
    <property type="match status" value="1"/>
</dbReference>
<dbReference type="Proteomes" id="UP000277424">
    <property type="component" value="Unassembled WGS sequence"/>
</dbReference>
<dbReference type="Pfam" id="PF04480">
    <property type="entry name" value="DUF559"/>
    <property type="match status" value="1"/>
</dbReference>
<keyword evidence="2" id="KW-0540">Nuclease</keyword>
<gene>
    <name evidence="2" type="ORF">BCL74_1817</name>
</gene>
<keyword evidence="2" id="KW-0255">Endonuclease</keyword>
<dbReference type="CDD" id="cd01038">
    <property type="entry name" value="Endonuclease_DUF559"/>
    <property type="match status" value="1"/>
</dbReference>